<organism evidence="2 4">
    <name type="scientific">Xanthobacter flavus</name>
    <dbReference type="NCBI Taxonomy" id="281"/>
    <lineage>
        <taxon>Bacteria</taxon>
        <taxon>Pseudomonadati</taxon>
        <taxon>Pseudomonadota</taxon>
        <taxon>Alphaproteobacteria</taxon>
        <taxon>Hyphomicrobiales</taxon>
        <taxon>Xanthobacteraceae</taxon>
        <taxon>Xanthobacter</taxon>
    </lineage>
</organism>
<reference evidence="3 5" key="2">
    <citation type="submission" date="2023-07" db="EMBL/GenBank/DDBJ databases">
        <title>Genomic Encyclopedia of Type Strains, Phase IV (KMG-IV): sequencing the most valuable type-strain genomes for metagenomic binning, comparative biology and taxonomic classification.</title>
        <authorList>
            <person name="Goeker M."/>
        </authorList>
    </citation>
    <scope>NUCLEOTIDE SEQUENCE [LARGE SCALE GENOMIC DNA]</scope>
    <source>
        <strain evidence="3 5">DSM 338</strain>
    </source>
</reference>
<dbReference type="EMBL" id="BSDO01000001">
    <property type="protein sequence ID" value="GLI20924.1"/>
    <property type="molecule type" value="Genomic_DNA"/>
</dbReference>
<dbReference type="AlphaFoldDB" id="A0A9W6FHU5"/>
<dbReference type="RefSeq" id="WP_024281337.1">
    <property type="nucleotide sequence ID" value="NZ_BSDO01000001.1"/>
</dbReference>
<dbReference type="EMBL" id="JAVDPY010000002">
    <property type="protein sequence ID" value="MDR6332649.1"/>
    <property type="molecule type" value="Genomic_DNA"/>
</dbReference>
<dbReference type="Proteomes" id="UP001245370">
    <property type="component" value="Unassembled WGS sequence"/>
</dbReference>
<comment type="caution">
    <text evidence="2">The sequence shown here is derived from an EMBL/GenBank/DDBJ whole genome shotgun (WGS) entry which is preliminary data.</text>
</comment>
<evidence type="ECO:0000313" key="3">
    <source>
        <dbReference type="EMBL" id="MDR6332649.1"/>
    </source>
</evidence>
<dbReference type="InterPro" id="IPR019626">
    <property type="entry name" value="Stress-induced_KGG_rpt"/>
</dbReference>
<dbReference type="Pfam" id="PF10685">
    <property type="entry name" value="KGG"/>
    <property type="match status" value="1"/>
</dbReference>
<name>A0A9W6FHU5_XANFL</name>
<feature type="compositionally biased region" description="Basic and acidic residues" evidence="1">
    <location>
        <begin position="18"/>
        <end position="39"/>
    </location>
</feature>
<evidence type="ECO:0000256" key="1">
    <source>
        <dbReference type="SAM" id="MobiDB-lite"/>
    </source>
</evidence>
<dbReference type="GeneID" id="95761394"/>
<dbReference type="Proteomes" id="UP001144397">
    <property type="component" value="Unassembled WGS sequence"/>
</dbReference>
<feature type="compositionally biased region" description="Basic and acidic residues" evidence="1">
    <location>
        <begin position="60"/>
        <end position="70"/>
    </location>
</feature>
<evidence type="ECO:0000313" key="2">
    <source>
        <dbReference type="EMBL" id="GLI20924.1"/>
    </source>
</evidence>
<proteinExistence type="predicted"/>
<feature type="region of interest" description="Disordered" evidence="1">
    <location>
        <begin position="1"/>
        <end position="98"/>
    </location>
</feature>
<protein>
    <submittedName>
        <fullName evidence="3">General stress protein YciG</fullName>
    </submittedName>
</protein>
<gene>
    <name evidence="3" type="ORF">GGQ86_001113</name>
    <name evidence="2" type="ORF">XFLAVUS301_05980</name>
</gene>
<accession>A0A9W6FHU5</accession>
<feature type="compositionally biased region" description="Gly residues" evidence="1">
    <location>
        <begin position="77"/>
        <end position="98"/>
    </location>
</feature>
<evidence type="ECO:0000313" key="5">
    <source>
        <dbReference type="Proteomes" id="UP001245370"/>
    </source>
</evidence>
<reference evidence="2" key="1">
    <citation type="submission" date="2022-12" db="EMBL/GenBank/DDBJ databases">
        <title>Reference genome sequencing for broad-spectrum identification of bacterial and archaeal isolates by mass spectrometry.</title>
        <authorList>
            <person name="Sekiguchi Y."/>
            <person name="Tourlousse D.M."/>
        </authorList>
    </citation>
    <scope>NUCLEOTIDE SEQUENCE</scope>
    <source>
        <strain evidence="2">301</strain>
    </source>
</reference>
<sequence length="98" mass="10102">MDKARTKGTSQRGFAAMDAEKQRAIARKGGESVPAEKRSFFQNRTLAAEAGRKGGQSVADDQRSFSRDRTLASQAGQKGGQKSGQATGTGPGTGNGGA</sequence>
<evidence type="ECO:0000313" key="4">
    <source>
        <dbReference type="Proteomes" id="UP001144397"/>
    </source>
</evidence>
<keyword evidence="5" id="KW-1185">Reference proteome</keyword>